<dbReference type="Proteomes" id="UP001595907">
    <property type="component" value="Unassembled WGS sequence"/>
</dbReference>
<feature type="transmembrane region" description="Helical" evidence="1">
    <location>
        <begin position="47"/>
        <end position="68"/>
    </location>
</feature>
<gene>
    <name evidence="2" type="ORF">ACFOWM_05240</name>
</gene>
<evidence type="ECO:0000256" key="1">
    <source>
        <dbReference type="SAM" id="Phobius"/>
    </source>
</evidence>
<accession>A0ABV8QRH1</accession>
<evidence type="ECO:0000313" key="2">
    <source>
        <dbReference type="EMBL" id="MFC4262268.1"/>
    </source>
</evidence>
<keyword evidence="1" id="KW-0472">Membrane</keyword>
<keyword evidence="1" id="KW-0812">Transmembrane</keyword>
<proteinExistence type="predicted"/>
<evidence type="ECO:0000313" key="3">
    <source>
        <dbReference type="Proteomes" id="UP001595907"/>
    </source>
</evidence>
<dbReference type="EMBL" id="JBHSCZ010000001">
    <property type="protein sequence ID" value="MFC4262268.1"/>
    <property type="molecule type" value="Genomic_DNA"/>
</dbReference>
<keyword evidence="1" id="KW-1133">Transmembrane helix</keyword>
<keyword evidence="3" id="KW-1185">Reference proteome</keyword>
<sequence length="99" mass="11648">MKIVTDYPLYQSISFWICVGLFLYFTGNFFYILFVNNNTDKVFLTQMRLIFFVVNTIKDLIISFALLATEYIDKETNELKVPDNISLDDNIYQNYSTNA</sequence>
<comment type="caution">
    <text evidence="2">The sequence shown here is derived from an EMBL/GenBank/DDBJ whole genome shotgun (WGS) entry which is preliminary data.</text>
</comment>
<reference evidence="3" key="1">
    <citation type="journal article" date="2019" name="Int. J. Syst. Evol. Microbiol.">
        <title>The Global Catalogue of Microorganisms (GCM) 10K type strain sequencing project: providing services to taxonomists for standard genome sequencing and annotation.</title>
        <authorList>
            <consortium name="The Broad Institute Genomics Platform"/>
            <consortium name="The Broad Institute Genome Sequencing Center for Infectious Disease"/>
            <person name="Wu L."/>
            <person name="Ma J."/>
        </authorList>
    </citation>
    <scope>NUCLEOTIDE SEQUENCE [LARGE SCALE GENOMIC DNA]</scope>
    <source>
        <strain evidence="3">CECT 8289</strain>
    </source>
</reference>
<dbReference type="RefSeq" id="WP_379707627.1">
    <property type="nucleotide sequence ID" value="NZ_JBHSCZ010000001.1"/>
</dbReference>
<protein>
    <submittedName>
        <fullName evidence="2">Uncharacterized protein</fullName>
    </submittedName>
</protein>
<organism evidence="2 3">
    <name type="scientific">Ferruginibacter yonginensis</name>
    <dbReference type="NCBI Taxonomy" id="1310416"/>
    <lineage>
        <taxon>Bacteria</taxon>
        <taxon>Pseudomonadati</taxon>
        <taxon>Bacteroidota</taxon>
        <taxon>Chitinophagia</taxon>
        <taxon>Chitinophagales</taxon>
        <taxon>Chitinophagaceae</taxon>
        <taxon>Ferruginibacter</taxon>
    </lineage>
</organism>
<feature type="transmembrane region" description="Helical" evidence="1">
    <location>
        <begin position="13"/>
        <end position="35"/>
    </location>
</feature>
<name>A0ABV8QRH1_9BACT</name>